<accession>A0ABV7HEI4</accession>
<evidence type="ECO:0000313" key="3">
    <source>
        <dbReference type="Proteomes" id="UP001595476"/>
    </source>
</evidence>
<sequence>MKIFIKLMLLVLVGAVVAPMFIKGPDGEPIVTLQEVLPSSSSSESAYVSPSSSSSKLTTVYKWKDENGQWHFSDNQATGQNHETLKYNPKANIIQSLAKKEEPKDGAAAIPGVNGEYIAAVSRRSPRSQEEELEEELEGLDPEVVKRVRRALGSNNNANNNDITGGAGISLTTIPMSEIPKLIEQAKEVQALLDERNEELEKAISKSVR</sequence>
<evidence type="ECO:0000259" key="1">
    <source>
        <dbReference type="Pfam" id="PF13511"/>
    </source>
</evidence>
<gene>
    <name evidence="2" type="ORF">ACFOEK_14785</name>
</gene>
<dbReference type="RefSeq" id="WP_386722226.1">
    <property type="nucleotide sequence ID" value="NZ_JBHRSZ010000006.1"/>
</dbReference>
<keyword evidence="3" id="KW-1185">Reference proteome</keyword>
<dbReference type="EMBL" id="JBHRSZ010000006">
    <property type="protein sequence ID" value="MFC3152299.1"/>
    <property type="molecule type" value="Genomic_DNA"/>
</dbReference>
<evidence type="ECO:0000313" key="2">
    <source>
        <dbReference type="EMBL" id="MFC3152299.1"/>
    </source>
</evidence>
<protein>
    <submittedName>
        <fullName evidence="2">DUF4124 domain-containing protein</fullName>
    </submittedName>
</protein>
<reference evidence="3" key="1">
    <citation type="journal article" date="2019" name="Int. J. Syst. Evol. Microbiol.">
        <title>The Global Catalogue of Microorganisms (GCM) 10K type strain sequencing project: providing services to taxonomists for standard genome sequencing and annotation.</title>
        <authorList>
            <consortium name="The Broad Institute Genomics Platform"/>
            <consortium name="The Broad Institute Genome Sequencing Center for Infectious Disease"/>
            <person name="Wu L."/>
            <person name="Ma J."/>
        </authorList>
    </citation>
    <scope>NUCLEOTIDE SEQUENCE [LARGE SCALE GENOMIC DNA]</scope>
    <source>
        <strain evidence="3">KCTC 52438</strain>
    </source>
</reference>
<feature type="domain" description="DUF4124" evidence="1">
    <location>
        <begin position="58"/>
        <end position="92"/>
    </location>
</feature>
<dbReference type="InterPro" id="IPR025392">
    <property type="entry name" value="DUF4124"/>
</dbReference>
<proteinExistence type="predicted"/>
<name>A0ABV7HEI4_9GAMM</name>
<dbReference type="Pfam" id="PF13511">
    <property type="entry name" value="DUF4124"/>
    <property type="match status" value="1"/>
</dbReference>
<comment type="caution">
    <text evidence="2">The sequence shown here is derived from an EMBL/GenBank/DDBJ whole genome shotgun (WGS) entry which is preliminary data.</text>
</comment>
<organism evidence="2 3">
    <name type="scientific">Litoribrevibacter euphylliae</name>
    <dbReference type="NCBI Taxonomy" id="1834034"/>
    <lineage>
        <taxon>Bacteria</taxon>
        <taxon>Pseudomonadati</taxon>
        <taxon>Pseudomonadota</taxon>
        <taxon>Gammaproteobacteria</taxon>
        <taxon>Oceanospirillales</taxon>
        <taxon>Oceanospirillaceae</taxon>
        <taxon>Litoribrevibacter</taxon>
    </lineage>
</organism>
<dbReference type="Proteomes" id="UP001595476">
    <property type="component" value="Unassembled WGS sequence"/>
</dbReference>